<dbReference type="InterPro" id="IPR005492">
    <property type="entry name" value="EPTP"/>
</dbReference>
<protein>
    <submittedName>
        <fullName evidence="3">Uncharacterized protein</fullName>
    </submittedName>
</protein>
<name>A0A7D9E8C8_PARCT</name>
<evidence type="ECO:0000313" key="4">
    <source>
        <dbReference type="Proteomes" id="UP001152795"/>
    </source>
</evidence>
<reference evidence="3" key="1">
    <citation type="submission" date="2020-04" db="EMBL/GenBank/DDBJ databases">
        <authorList>
            <person name="Alioto T."/>
            <person name="Alioto T."/>
            <person name="Gomez Garrido J."/>
        </authorList>
    </citation>
    <scope>NUCLEOTIDE SEQUENCE</scope>
    <source>
        <strain evidence="3">A484AB</strain>
    </source>
</reference>
<dbReference type="GO" id="GO:0007165">
    <property type="term" value="P:signal transduction"/>
    <property type="evidence" value="ECO:0007669"/>
    <property type="project" value="TreeGrafter"/>
</dbReference>
<dbReference type="OrthoDB" id="408373at2759"/>
<dbReference type="EMBL" id="CACRXK020004848">
    <property type="protein sequence ID" value="CAB4004263.1"/>
    <property type="molecule type" value="Genomic_DNA"/>
</dbReference>
<evidence type="ECO:0000256" key="1">
    <source>
        <dbReference type="ARBA" id="ARBA00022729"/>
    </source>
</evidence>
<comment type="caution">
    <text evidence="3">The sequence shown here is derived from an EMBL/GenBank/DDBJ whole genome shotgun (WGS) entry which is preliminary data.</text>
</comment>
<dbReference type="PANTHER" id="PTHR15261">
    <property type="entry name" value="THROMBOSPONDIN-TYPE LAMININ G DOMAIN AND EAR REPEAT-CONTAINING"/>
    <property type="match status" value="1"/>
</dbReference>
<keyword evidence="2" id="KW-0677">Repeat</keyword>
<dbReference type="InterPro" id="IPR009039">
    <property type="entry name" value="EAR"/>
</dbReference>
<organism evidence="3 4">
    <name type="scientific">Paramuricea clavata</name>
    <name type="common">Red gorgonian</name>
    <name type="synonym">Violescent sea-whip</name>
    <dbReference type="NCBI Taxonomy" id="317549"/>
    <lineage>
        <taxon>Eukaryota</taxon>
        <taxon>Metazoa</taxon>
        <taxon>Cnidaria</taxon>
        <taxon>Anthozoa</taxon>
        <taxon>Octocorallia</taxon>
        <taxon>Malacalcyonacea</taxon>
        <taxon>Plexauridae</taxon>
        <taxon>Paramuricea</taxon>
    </lineage>
</organism>
<dbReference type="SUPFAM" id="SSF89372">
    <property type="entry name" value="Fucose-specific lectin"/>
    <property type="match status" value="1"/>
</dbReference>
<dbReference type="Proteomes" id="UP001152795">
    <property type="component" value="Unassembled WGS sequence"/>
</dbReference>
<evidence type="ECO:0000313" key="3">
    <source>
        <dbReference type="EMBL" id="CAB4004263.1"/>
    </source>
</evidence>
<keyword evidence="1" id="KW-0732">Signal</keyword>
<sequence length="274" mass="31431">MNARNWAPFKIGNDQYFVVANYIGETCPIFRYDRNEDKFKNQSMGVECKETVDLKPFKLNGVQHIVVANHEDGQPVVVWMWNGKRFTKRQEINITATYVEVFDVNGNTFLAISGSNQGPYVFLHKWNGKKFSLSQRLFTGVRPYEIAALDAGQDEFFCIATMGTVQGVRTSILLLMKWNGNEFVSFQNITSYGARRITAISSLMGKQTAYLAVINYFKKPEIYYWVGGSSSQFEKLQEIDAKSARDVCFFEMGQNVYMLMASRKHIEIFRGEKV</sequence>
<gene>
    <name evidence="3" type="ORF">PACLA_8A013021</name>
</gene>
<proteinExistence type="predicted"/>
<dbReference type="PROSITE" id="PS50912">
    <property type="entry name" value="EAR"/>
    <property type="match status" value="1"/>
</dbReference>
<dbReference type="Pfam" id="PF03736">
    <property type="entry name" value="EPTP"/>
    <property type="match status" value="1"/>
</dbReference>
<evidence type="ECO:0000256" key="2">
    <source>
        <dbReference type="ARBA" id="ARBA00022737"/>
    </source>
</evidence>
<keyword evidence="4" id="KW-1185">Reference proteome</keyword>
<dbReference type="PANTHER" id="PTHR15261:SF4">
    <property type="entry name" value="THROMBOSPONDIN-TYPE LAMININ G DOMAIN AND EAR REPEAT-CONTAINING PROTEIN"/>
    <property type="match status" value="1"/>
</dbReference>
<accession>A0A7D9E8C8</accession>
<dbReference type="AlphaFoldDB" id="A0A7D9E8C8"/>